<feature type="region of interest" description="Disordered" evidence="1">
    <location>
        <begin position="217"/>
        <end position="239"/>
    </location>
</feature>
<feature type="compositionally biased region" description="Polar residues" evidence="1">
    <location>
        <begin position="587"/>
        <end position="598"/>
    </location>
</feature>
<evidence type="ECO:0000313" key="2">
    <source>
        <dbReference type="EMBL" id="KAG8223571.1"/>
    </source>
</evidence>
<accession>A0A8K0JWD0</accession>
<feature type="compositionally biased region" description="Basic and acidic residues" evidence="1">
    <location>
        <begin position="217"/>
        <end position="229"/>
    </location>
</feature>
<feature type="compositionally biased region" description="Polar residues" evidence="1">
    <location>
        <begin position="448"/>
        <end position="474"/>
    </location>
</feature>
<feature type="region of interest" description="Disordered" evidence="1">
    <location>
        <begin position="536"/>
        <end position="639"/>
    </location>
</feature>
<feature type="compositionally biased region" description="Polar residues" evidence="1">
    <location>
        <begin position="843"/>
        <end position="852"/>
    </location>
</feature>
<feature type="compositionally biased region" description="Polar residues" evidence="1">
    <location>
        <begin position="427"/>
        <end position="436"/>
    </location>
</feature>
<sequence>METDFFNFQIGSITSPYYSQGGLEDSESSLLDTLQNDFSYEPSPFESPSPLWDTEGELSSDIPTLSMGTMEGSLSRIDSGYKEDFQKLLTDWNEHLGSFQVSDEEELDVKEMVKISEKLPEDIFDDSMERRVFSPSSGLNGRRRRKLVIKSDVKLERNFDGRTDVDSDSQFECKPIIENMSFSEPEVKIPSFSDDGLLFVPEQPDFLFGECDEEESVTKLDPLKNEPESGRGSPSEANLEVEEDCVDVETVSGPVPVLQAGDLTSLLEQFEASEAVNGATTSVTNNISLLPSASSISKNQVKSLPPNNTSTVNASNLKVGKGPYGTPNSTLMSNQKIRDSLPIEIIEKIKACGRKKPIAVIPAMPSKRSGQRGTRMQDAGAALSRNKLLKLVSAGQIGQGESIQLDHDYCSSEVAPPPPSFYHTDASEYTSDGQTWKSRRNRKEQAISPGSISCASPRNAFNKTYGPSHTSGNHASHLPNVGDKKFPEAIKCSSDRSKGAGVGCCYEKNSKKDSGLESGEVSDAGEDVGTCQSVSASKAPQVLAENASSDCGTVPKLESQEQKQKPKRKLNLQEYRSRRVELEKQKVSPSTLPQSETNVPKDEIDVVSVDGEGSKEPAEKVEKCEKVTEEKESPENVPVKEVNQSEISDKPKMHSVEVQTKCDEDEENTLGAIGKESEEQKSGEQQDLEISNVAVIVHHTARGGLGLHPRCHRLFLIHRMDLPLHTLLVHHHHLQCVREGEGIVVIGTVATAAIVDLTVLKKVAVRTQDLEGSSPSSSLHSATPPSSLSSSPRRDEGHQRRRSRRRSGKDCEVNHRSRRSRSCSPSWSSDCSSCYSRSRSPLHGSQSRTKYSGNMAIPPSNDWQPGIEREKIRQVCHVMMFFLFLQI</sequence>
<feature type="compositionally biased region" description="Low complexity" evidence="1">
    <location>
        <begin position="822"/>
        <end position="839"/>
    </location>
</feature>
<comment type="caution">
    <text evidence="2">The sequence shown here is derived from an EMBL/GenBank/DDBJ whole genome shotgun (WGS) entry which is preliminary data.</text>
</comment>
<dbReference type="AlphaFoldDB" id="A0A8K0JWD0"/>
<proteinExistence type="predicted"/>
<feature type="compositionally biased region" description="Basic and acidic residues" evidence="1">
    <location>
        <begin position="612"/>
        <end position="634"/>
    </location>
</feature>
<name>A0A8K0JWD0_LADFU</name>
<dbReference type="Proteomes" id="UP000792457">
    <property type="component" value="Unassembled WGS sequence"/>
</dbReference>
<reference evidence="2" key="2">
    <citation type="submission" date="2017-10" db="EMBL/GenBank/DDBJ databases">
        <title>Ladona fulva Genome sequencing and assembly.</title>
        <authorList>
            <person name="Murali S."/>
            <person name="Richards S."/>
            <person name="Bandaranaike D."/>
            <person name="Bellair M."/>
            <person name="Blankenburg K."/>
            <person name="Chao H."/>
            <person name="Dinh H."/>
            <person name="Doddapaneni H."/>
            <person name="Dugan-Rocha S."/>
            <person name="Elkadiri S."/>
            <person name="Gnanaolivu R."/>
            <person name="Hernandez B."/>
            <person name="Skinner E."/>
            <person name="Javaid M."/>
            <person name="Lee S."/>
            <person name="Li M."/>
            <person name="Ming W."/>
            <person name="Munidasa M."/>
            <person name="Muniz J."/>
            <person name="Nguyen L."/>
            <person name="Hughes D."/>
            <person name="Osuji N."/>
            <person name="Pu L.-L."/>
            <person name="Puazo M."/>
            <person name="Qu C."/>
            <person name="Quiroz J."/>
            <person name="Raj R."/>
            <person name="Weissenberger G."/>
            <person name="Xin Y."/>
            <person name="Zou X."/>
            <person name="Han Y."/>
            <person name="Worley K."/>
            <person name="Muzny D."/>
            <person name="Gibbs R."/>
        </authorList>
    </citation>
    <scope>NUCLEOTIDE SEQUENCE</scope>
    <source>
        <strain evidence="2">Sampled in the wild</strain>
    </source>
</reference>
<reference evidence="2" key="1">
    <citation type="submission" date="2013-04" db="EMBL/GenBank/DDBJ databases">
        <authorList>
            <person name="Qu J."/>
            <person name="Murali S.C."/>
            <person name="Bandaranaike D."/>
            <person name="Bellair M."/>
            <person name="Blankenburg K."/>
            <person name="Chao H."/>
            <person name="Dinh H."/>
            <person name="Doddapaneni H."/>
            <person name="Downs B."/>
            <person name="Dugan-Rocha S."/>
            <person name="Elkadiri S."/>
            <person name="Gnanaolivu R.D."/>
            <person name="Hernandez B."/>
            <person name="Javaid M."/>
            <person name="Jayaseelan J.C."/>
            <person name="Lee S."/>
            <person name="Li M."/>
            <person name="Ming W."/>
            <person name="Munidasa M."/>
            <person name="Muniz J."/>
            <person name="Nguyen L."/>
            <person name="Ongeri F."/>
            <person name="Osuji N."/>
            <person name="Pu L.-L."/>
            <person name="Puazo M."/>
            <person name="Qu C."/>
            <person name="Quiroz J."/>
            <person name="Raj R."/>
            <person name="Weissenberger G."/>
            <person name="Xin Y."/>
            <person name="Zou X."/>
            <person name="Han Y."/>
            <person name="Richards S."/>
            <person name="Worley K."/>
            <person name="Muzny D."/>
            <person name="Gibbs R."/>
        </authorList>
    </citation>
    <scope>NUCLEOTIDE SEQUENCE</scope>
    <source>
        <strain evidence="2">Sampled in the wild</strain>
    </source>
</reference>
<keyword evidence="3" id="KW-1185">Reference proteome</keyword>
<gene>
    <name evidence="2" type="ORF">J437_LFUL003035</name>
</gene>
<feature type="region of interest" description="Disordered" evidence="1">
    <location>
        <begin position="661"/>
        <end position="686"/>
    </location>
</feature>
<organism evidence="2 3">
    <name type="scientific">Ladona fulva</name>
    <name type="common">Scarce chaser dragonfly</name>
    <name type="synonym">Libellula fulva</name>
    <dbReference type="NCBI Taxonomy" id="123851"/>
    <lineage>
        <taxon>Eukaryota</taxon>
        <taxon>Metazoa</taxon>
        <taxon>Ecdysozoa</taxon>
        <taxon>Arthropoda</taxon>
        <taxon>Hexapoda</taxon>
        <taxon>Insecta</taxon>
        <taxon>Pterygota</taxon>
        <taxon>Palaeoptera</taxon>
        <taxon>Odonata</taxon>
        <taxon>Epiprocta</taxon>
        <taxon>Anisoptera</taxon>
        <taxon>Libelluloidea</taxon>
        <taxon>Libellulidae</taxon>
        <taxon>Ladona</taxon>
    </lineage>
</organism>
<feature type="region of interest" description="Disordered" evidence="1">
    <location>
        <begin position="414"/>
        <end position="482"/>
    </location>
</feature>
<dbReference type="OrthoDB" id="10047851at2759"/>
<feature type="compositionally biased region" description="Polar residues" evidence="1">
    <location>
        <begin position="298"/>
        <end position="316"/>
    </location>
</feature>
<feature type="compositionally biased region" description="Low complexity" evidence="1">
    <location>
        <begin position="773"/>
        <end position="791"/>
    </location>
</feature>
<feature type="compositionally biased region" description="Basic and acidic residues" evidence="1">
    <location>
        <begin position="675"/>
        <end position="684"/>
    </location>
</feature>
<evidence type="ECO:0000313" key="3">
    <source>
        <dbReference type="Proteomes" id="UP000792457"/>
    </source>
</evidence>
<evidence type="ECO:0000256" key="1">
    <source>
        <dbReference type="SAM" id="MobiDB-lite"/>
    </source>
</evidence>
<dbReference type="EMBL" id="KZ308166">
    <property type="protein sequence ID" value="KAG8223571.1"/>
    <property type="molecule type" value="Genomic_DNA"/>
</dbReference>
<feature type="region of interest" description="Disordered" evidence="1">
    <location>
        <begin position="770"/>
        <end position="857"/>
    </location>
</feature>
<feature type="region of interest" description="Disordered" evidence="1">
    <location>
        <begin position="298"/>
        <end position="332"/>
    </location>
</feature>
<protein>
    <submittedName>
        <fullName evidence="2">Uncharacterized protein</fullName>
    </submittedName>
</protein>
<feature type="compositionally biased region" description="Basic and acidic residues" evidence="1">
    <location>
        <begin position="575"/>
        <end position="586"/>
    </location>
</feature>